<evidence type="ECO:0000313" key="8">
    <source>
        <dbReference type="Proteomes" id="UP000539372"/>
    </source>
</evidence>
<evidence type="ECO:0000256" key="2">
    <source>
        <dbReference type="ARBA" id="ARBA00022475"/>
    </source>
</evidence>
<gene>
    <name evidence="7" type="ORF">HH303_12370</name>
</gene>
<evidence type="ECO:0000256" key="4">
    <source>
        <dbReference type="ARBA" id="ARBA00022989"/>
    </source>
</evidence>
<evidence type="ECO:0000256" key="5">
    <source>
        <dbReference type="ARBA" id="ARBA00023136"/>
    </source>
</evidence>
<feature type="transmembrane region" description="Helical" evidence="6">
    <location>
        <begin position="6"/>
        <end position="28"/>
    </location>
</feature>
<evidence type="ECO:0000256" key="3">
    <source>
        <dbReference type="ARBA" id="ARBA00022692"/>
    </source>
</evidence>
<sequence length="204" mass="21981">MSIDTVLALIGFAFVMSVSPGPGNFLLLASGVNFGYRRSLPLVFGISLGFLTMVFVLGIGLGEILRQVPEVLVALRLICGAYVFYLAWKIAHIRSLGSGAGPAVDEPIGFTQAALFQLVNPKAWAVALILGVSYTDPDNYLTSLIILIAVFAVVNIPTISIWAISGQALRRLLSSDRRLRFFNLFMALLLVGTMVPVLAGVYTF</sequence>
<evidence type="ECO:0000313" key="7">
    <source>
        <dbReference type="EMBL" id="NMM45279.1"/>
    </source>
</evidence>
<dbReference type="GO" id="GO:0033228">
    <property type="term" value="P:cysteine export across plasma membrane"/>
    <property type="evidence" value="ECO:0007669"/>
    <property type="project" value="TreeGrafter"/>
</dbReference>
<feature type="transmembrane region" description="Helical" evidence="6">
    <location>
        <begin position="73"/>
        <end position="92"/>
    </location>
</feature>
<evidence type="ECO:0000256" key="1">
    <source>
        <dbReference type="ARBA" id="ARBA00004651"/>
    </source>
</evidence>
<keyword evidence="4 6" id="KW-1133">Transmembrane helix</keyword>
<keyword evidence="8" id="KW-1185">Reference proteome</keyword>
<dbReference type="PANTHER" id="PTHR30086">
    <property type="entry name" value="ARGININE EXPORTER PROTEIN ARGO"/>
    <property type="match status" value="1"/>
</dbReference>
<accession>A0A7Y0HHA2</accession>
<dbReference type="PANTHER" id="PTHR30086:SF20">
    <property type="entry name" value="ARGININE EXPORTER PROTEIN ARGO-RELATED"/>
    <property type="match status" value="1"/>
</dbReference>
<comment type="subcellular location">
    <subcellularLocation>
        <location evidence="1">Cell membrane</location>
        <topology evidence="1">Multi-pass membrane protein</topology>
    </subcellularLocation>
</comment>
<dbReference type="InterPro" id="IPR001123">
    <property type="entry name" value="LeuE-type"/>
</dbReference>
<dbReference type="AlphaFoldDB" id="A0A7Y0HHA2"/>
<reference evidence="7 8" key="1">
    <citation type="submission" date="2020-04" db="EMBL/GenBank/DDBJ databases">
        <title>Rhodospirillaceae bacterium KN72 isolated from deep sea.</title>
        <authorList>
            <person name="Zhang D.-C."/>
        </authorList>
    </citation>
    <scope>NUCLEOTIDE SEQUENCE [LARGE SCALE GENOMIC DNA]</scope>
    <source>
        <strain evidence="7 8">KN72</strain>
    </source>
</reference>
<proteinExistence type="predicted"/>
<organism evidence="7 8">
    <name type="scientific">Pacificispira spongiicola</name>
    <dbReference type="NCBI Taxonomy" id="2729598"/>
    <lineage>
        <taxon>Bacteria</taxon>
        <taxon>Pseudomonadati</taxon>
        <taxon>Pseudomonadota</taxon>
        <taxon>Alphaproteobacteria</taxon>
        <taxon>Rhodospirillales</taxon>
        <taxon>Rhodospirillaceae</taxon>
        <taxon>Pacificispira</taxon>
    </lineage>
</organism>
<keyword evidence="5 6" id="KW-0472">Membrane</keyword>
<dbReference type="GO" id="GO:0005886">
    <property type="term" value="C:plasma membrane"/>
    <property type="evidence" value="ECO:0007669"/>
    <property type="project" value="UniProtKB-SubCell"/>
</dbReference>
<feature type="transmembrane region" description="Helical" evidence="6">
    <location>
        <begin position="181"/>
        <end position="202"/>
    </location>
</feature>
<name>A0A7Y0HHA2_9PROT</name>
<keyword evidence="3 6" id="KW-0812">Transmembrane</keyword>
<dbReference type="EMBL" id="JABBNT010000003">
    <property type="protein sequence ID" value="NMM45279.1"/>
    <property type="molecule type" value="Genomic_DNA"/>
</dbReference>
<comment type="caution">
    <text evidence="7">The sequence shown here is derived from an EMBL/GenBank/DDBJ whole genome shotgun (WGS) entry which is preliminary data.</text>
</comment>
<evidence type="ECO:0000256" key="6">
    <source>
        <dbReference type="SAM" id="Phobius"/>
    </source>
</evidence>
<keyword evidence="2" id="KW-1003">Cell membrane</keyword>
<dbReference type="Pfam" id="PF01810">
    <property type="entry name" value="LysE"/>
    <property type="match status" value="1"/>
</dbReference>
<dbReference type="Proteomes" id="UP000539372">
    <property type="component" value="Unassembled WGS sequence"/>
</dbReference>
<protein>
    <submittedName>
        <fullName evidence="7">LysE family translocator</fullName>
    </submittedName>
</protein>
<dbReference type="GO" id="GO:0015171">
    <property type="term" value="F:amino acid transmembrane transporter activity"/>
    <property type="evidence" value="ECO:0007669"/>
    <property type="project" value="TreeGrafter"/>
</dbReference>
<feature type="transmembrane region" description="Helical" evidence="6">
    <location>
        <begin position="140"/>
        <end position="169"/>
    </location>
</feature>
<feature type="transmembrane region" description="Helical" evidence="6">
    <location>
        <begin position="40"/>
        <end position="61"/>
    </location>
</feature>
<dbReference type="RefSeq" id="WP_169625628.1">
    <property type="nucleotide sequence ID" value="NZ_JABBNT010000003.1"/>
</dbReference>